<keyword evidence="1" id="KW-0378">Hydrolase</keyword>
<comment type="caution">
    <text evidence="1">The sequence shown here is derived from an EMBL/GenBank/DDBJ whole genome shotgun (WGS) entry which is preliminary data.</text>
</comment>
<dbReference type="OrthoDB" id="9781415at2"/>
<proteinExistence type="predicted"/>
<gene>
    <name evidence="1" type="primary">pspA_1</name>
    <name evidence="1" type="ORF">KOR34_30810</name>
</gene>
<protein>
    <submittedName>
        <fullName evidence="1">Phosphoserine phosphatase 1</fullName>
        <ecNumber evidence="1">3.1.3.3</ecNumber>
    </submittedName>
</protein>
<dbReference type="PANTHER" id="PTHR48100">
    <property type="entry name" value="BROAD-SPECIFICITY PHOSPHATASE YOR283W-RELATED"/>
    <property type="match status" value="1"/>
</dbReference>
<dbReference type="Gene3D" id="3.40.50.1240">
    <property type="entry name" value="Phosphoglycerate mutase-like"/>
    <property type="match status" value="1"/>
</dbReference>
<dbReference type="Pfam" id="PF00300">
    <property type="entry name" value="His_Phos_1"/>
    <property type="match status" value="1"/>
</dbReference>
<dbReference type="SUPFAM" id="SSF53254">
    <property type="entry name" value="Phosphoglycerate mutase-like"/>
    <property type="match status" value="1"/>
</dbReference>
<dbReference type="InterPro" id="IPR050275">
    <property type="entry name" value="PGM_Phosphatase"/>
</dbReference>
<dbReference type="EC" id="3.1.3.3" evidence="1"/>
<dbReference type="AlphaFoldDB" id="A0A5C5VJE5"/>
<name>A0A5C5VJE5_9BACT</name>
<dbReference type="CDD" id="cd07067">
    <property type="entry name" value="HP_PGM_like"/>
    <property type="match status" value="1"/>
</dbReference>
<keyword evidence="2" id="KW-1185">Reference proteome</keyword>
<accession>A0A5C5VJE5</accession>
<dbReference type="GO" id="GO:0005737">
    <property type="term" value="C:cytoplasm"/>
    <property type="evidence" value="ECO:0007669"/>
    <property type="project" value="TreeGrafter"/>
</dbReference>
<evidence type="ECO:0000313" key="2">
    <source>
        <dbReference type="Proteomes" id="UP000316714"/>
    </source>
</evidence>
<evidence type="ECO:0000313" key="1">
    <source>
        <dbReference type="EMBL" id="TWT38113.1"/>
    </source>
</evidence>
<dbReference type="InterPro" id="IPR029033">
    <property type="entry name" value="His_PPase_superfam"/>
</dbReference>
<organism evidence="1 2">
    <name type="scientific">Posidoniimonas corsicana</name>
    <dbReference type="NCBI Taxonomy" id="1938618"/>
    <lineage>
        <taxon>Bacteria</taxon>
        <taxon>Pseudomonadati</taxon>
        <taxon>Planctomycetota</taxon>
        <taxon>Planctomycetia</taxon>
        <taxon>Pirellulales</taxon>
        <taxon>Lacipirellulaceae</taxon>
        <taxon>Posidoniimonas</taxon>
    </lineage>
</organism>
<dbReference type="GO" id="GO:0016791">
    <property type="term" value="F:phosphatase activity"/>
    <property type="evidence" value="ECO:0007669"/>
    <property type="project" value="TreeGrafter"/>
</dbReference>
<dbReference type="RefSeq" id="WP_146565402.1">
    <property type="nucleotide sequence ID" value="NZ_SIHJ01000001.1"/>
</dbReference>
<dbReference type="PANTHER" id="PTHR48100:SF59">
    <property type="entry name" value="ADENOSYLCOBALAMIN_ALPHA-RIBAZOLE PHOSPHATASE"/>
    <property type="match status" value="1"/>
</dbReference>
<dbReference type="Proteomes" id="UP000316714">
    <property type="component" value="Unassembled WGS sequence"/>
</dbReference>
<sequence length="192" mass="21498">MLRILLITPGATEYDQQGRVQGNLDIPLSADGREQVAKVIEQLEGFEPEAIYSSPCESCEQTAKQVGAALDVRPKTLDKLANLDHGLWQGMLIEDVKTKQPKVFRQWREQPETVCPPQGETVLAAKNRVSEVLRKVLKKHKSHDSVVVVAPEPLASVVRHVLRHDELTDFWGRRPGQAGWEVLEPMVPLKDA</sequence>
<dbReference type="EMBL" id="SIHJ01000001">
    <property type="protein sequence ID" value="TWT38113.1"/>
    <property type="molecule type" value="Genomic_DNA"/>
</dbReference>
<reference evidence="1 2" key="1">
    <citation type="submission" date="2019-02" db="EMBL/GenBank/DDBJ databases">
        <title>Deep-cultivation of Planctomycetes and their phenomic and genomic characterization uncovers novel biology.</title>
        <authorList>
            <person name="Wiegand S."/>
            <person name="Jogler M."/>
            <person name="Boedeker C."/>
            <person name="Pinto D."/>
            <person name="Vollmers J."/>
            <person name="Rivas-Marin E."/>
            <person name="Kohn T."/>
            <person name="Peeters S.H."/>
            <person name="Heuer A."/>
            <person name="Rast P."/>
            <person name="Oberbeckmann S."/>
            <person name="Bunk B."/>
            <person name="Jeske O."/>
            <person name="Meyerdierks A."/>
            <person name="Storesund J.E."/>
            <person name="Kallscheuer N."/>
            <person name="Luecker S."/>
            <person name="Lage O.M."/>
            <person name="Pohl T."/>
            <person name="Merkel B.J."/>
            <person name="Hornburger P."/>
            <person name="Mueller R.-W."/>
            <person name="Bruemmer F."/>
            <person name="Labrenz M."/>
            <person name="Spormann A.M."/>
            <person name="Op Den Camp H."/>
            <person name="Overmann J."/>
            <person name="Amann R."/>
            <person name="Jetten M.S.M."/>
            <person name="Mascher T."/>
            <person name="Medema M.H."/>
            <person name="Devos D.P."/>
            <person name="Kaster A.-K."/>
            <person name="Ovreas L."/>
            <person name="Rohde M."/>
            <person name="Galperin M.Y."/>
            <person name="Jogler C."/>
        </authorList>
    </citation>
    <scope>NUCLEOTIDE SEQUENCE [LARGE SCALE GENOMIC DNA]</scope>
    <source>
        <strain evidence="1 2">KOR34</strain>
    </source>
</reference>
<dbReference type="InterPro" id="IPR013078">
    <property type="entry name" value="His_Pase_superF_clade-1"/>
</dbReference>